<dbReference type="AlphaFoldDB" id="A0A196SAP4"/>
<dbReference type="InterPro" id="IPR006183">
    <property type="entry name" value="Pgluconate_DH"/>
</dbReference>
<reference evidence="8 9" key="1">
    <citation type="submission" date="2016-05" db="EMBL/GenBank/DDBJ databases">
        <title>Nuclear genome of Blastocystis sp. subtype 1 NandII.</title>
        <authorList>
            <person name="Gentekaki E."/>
            <person name="Curtis B."/>
            <person name="Stairs C."/>
            <person name="Eme L."/>
            <person name="Herman E."/>
            <person name="Klimes V."/>
            <person name="Arias M.C."/>
            <person name="Elias M."/>
            <person name="Hilliou F."/>
            <person name="Klute M."/>
            <person name="Malik S.-B."/>
            <person name="Pightling A."/>
            <person name="Rachubinski R."/>
            <person name="Salas D."/>
            <person name="Schlacht A."/>
            <person name="Suga H."/>
            <person name="Archibald J."/>
            <person name="Ball S.G."/>
            <person name="Clark G."/>
            <person name="Dacks J."/>
            <person name="Van Der Giezen M."/>
            <person name="Tsaousis A."/>
            <person name="Roger A."/>
        </authorList>
    </citation>
    <scope>NUCLEOTIDE SEQUENCE [LARGE SCALE GENOMIC DNA]</scope>
    <source>
        <strain evidence="9">ATCC 50177 / NandII</strain>
    </source>
</reference>
<gene>
    <name evidence="8" type="ORF">AV274_5176</name>
</gene>
<dbReference type="SUPFAM" id="SSF51735">
    <property type="entry name" value="NAD(P)-binding Rossmann-fold domains"/>
    <property type="match status" value="1"/>
</dbReference>
<dbReference type="STRING" id="478820.A0A196SAP4"/>
<keyword evidence="4" id="KW-0560">Oxidoreductase</keyword>
<keyword evidence="5" id="KW-0311">Gluconate utilization</keyword>
<evidence type="ECO:0000256" key="3">
    <source>
        <dbReference type="ARBA" id="ARBA00013011"/>
    </source>
</evidence>
<evidence type="ECO:0000256" key="5">
    <source>
        <dbReference type="ARBA" id="ARBA00023064"/>
    </source>
</evidence>
<feature type="domain" description="6-phosphogluconate dehydrogenase C-terminal" evidence="7">
    <location>
        <begin position="183"/>
        <end position="437"/>
    </location>
</feature>
<comment type="caution">
    <text evidence="8">The sequence shown here is derived from an EMBL/GenBank/DDBJ whole genome shotgun (WGS) entry which is preliminary data.</text>
</comment>
<dbReference type="PRINTS" id="PR00076">
    <property type="entry name" value="6PGDHDRGNASE"/>
</dbReference>
<keyword evidence="9" id="KW-1185">Reference proteome</keyword>
<dbReference type="EC" id="1.1.1.44" evidence="3"/>
<dbReference type="Proteomes" id="UP000078348">
    <property type="component" value="Unassembled WGS sequence"/>
</dbReference>
<dbReference type="GO" id="GO:0050661">
    <property type="term" value="F:NADP binding"/>
    <property type="evidence" value="ECO:0007669"/>
    <property type="project" value="InterPro"/>
</dbReference>
<dbReference type="Gene3D" id="3.40.50.720">
    <property type="entry name" value="NAD(P)-binding Rossmann-like Domain"/>
    <property type="match status" value="1"/>
</dbReference>
<dbReference type="GO" id="GO:0004616">
    <property type="term" value="F:phosphogluconate dehydrogenase (decarboxylating) activity"/>
    <property type="evidence" value="ECO:0007669"/>
    <property type="project" value="UniProtKB-EC"/>
</dbReference>
<dbReference type="InterPro" id="IPR036291">
    <property type="entry name" value="NAD(P)-bd_dom_sf"/>
</dbReference>
<name>A0A196SAP4_BLAHN</name>
<evidence type="ECO:0000313" key="8">
    <source>
        <dbReference type="EMBL" id="OAO13172.1"/>
    </source>
</evidence>
<organism evidence="8 9">
    <name type="scientific">Blastocystis sp. subtype 1 (strain ATCC 50177 / NandII)</name>
    <dbReference type="NCBI Taxonomy" id="478820"/>
    <lineage>
        <taxon>Eukaryota</taxon>
        <taxon>Sar</taxon>
        <taxon>Stramenopiles</taxon>
        <taxon>Bigyra</taxon>
        <taxon>Opalozoa</taxon>
        <taxon>Opalinata</taxon>
        <taxon>Blastocystidae</taxon>
        <taxon>Blastocystis</taxon>
    </lineage>
</organism>
<evidence type="ECO:0000256" key="2">
    <source>
        <dbReference type="ARBA" id="ARBA00008419"/>
    </source>
</evidence>
<proteinExistence type="inferred from homology"/>
<evidence type="ECO:0000256" key="4">
    <source>
        <dbReference type="ARBA" id="ARBA00023002"/>
    </source>
</evidence>
<evidence type="ECO:0000313" key="9">
    <source>
        <dbReference type="Proteomes" id="UP000078348"/>
    </source>
</evidence>
<dbReference type="SMART" id="SM01350">
    <property type="entry name" value="6PGD"/>
    <property type="match status" value="1"/>
</dbReference>
<accession>A0A196SAP4</accession>
<dbReference type="InterPro" id="IPR006115">
    <property type="entry name" value="6PGDH_NADP-bd"/>
</dbReference>
<dbReference type="Pfam" id="PF00393">
    <property type="entry name" value="6PGD"/>
    <property type="match status" value="2"/>
</dbReference>
<evidence type="ECO:0000256" key="6">
    <source>
        <dbReference type="ARBA" id="ARBA00023126"/>
    </source>
</evidence>
<dbReference type="GO" id="GO:0019521">
    <property type="term" value="P:D-gluconate metabolic process"/>
    <property type="evidence" value="ECO:0007669"/>
    <property type="project" value="UniProtKB-KW"/>
</dbReference>
<dbReference type="InterPro" id="IPR006114">
    <property type="entry name" value="6PGDH_C"/>
</dbReference>
<keyword evidence="6" id="KW-0570">Pentose shunt</keyword>
<comment type="similarity">
    <text evidence="2">Belongs to the 6-phosphogluconate dehydrogenase family.</text>
</comment>
<dbReference type="UniPathway" id="UPA00115">
    <property type="reaction ID" value="UER00410"/>
</dbReference>
<dbReference type="OrthoDB" id="434986at2759"/>
<dbReference type="GO" id="GO:0006098">
    <property type="term" value="P:pentose-phosphate shunt"/>
    <property type="evidence" value="ECO:0007669"/>
    <property type="project" value="UniProtKB-UniPathway"/>
</dbReference>
<evidence type="ECO:0000259" key="7">
    <source>
        <dbReference type="SMART" id="SM01350"/>
    </source>
</evidence>
<dbReference type="InterPro" id="IPR008927">
    <property type="entry name" value="6-PGluconate_DH-like_C_sf"/>
</dbReference>
<dbReference type="Pfam" id="PF03446">
    <property type="entry name" value="NAD_binding_2"/>
    <property type="match status" value="1"/>
</dbReference>
<dbReference type="EMBL" id="LXWW01000454">
    <property type="protein sequence ID" value="OAO13172.1"/>
    <property type="molecule type" value="Genomic_DNA"/>
</dbReference>
<evidence type="ECO:0000256" key="1">
    <source>
        <dbReference type="ARBA" id="ARBA00004874"/>
    </source>
</evidence>
<comment type="pathway">
    <text evidence="1">Carbohydrate degradation; pentose phosphate pathway; D-ribulose 5-phosphate from D-glucose 6-phosphate (oxidative stage): step 3/3.</text>
</comment>
<dbReference type="PANTHER" id="PTHR11811">
    <property type="entry name" value="6-PHOSPHOGLUCONATE DEHYDROGENASE"/>
    <property type="match status" value="1"/>
</dbReference>
<dbReference type="SUPFAM" id="SSF48179">
    <property type="entry name" value="6-phosphogluconate dehydrogenase C-terminal domain-like"/>
    <property type="match status" value="1"/>
</dbReference>
<sequence length="438" mass="47702">MSSDIGIYGLTSQGINLALNMASKGLLVTVGNKSSDKIKECTDLAEKDDLEEKVRGIKDPEEFCKNLKTPRVVLFLARNGSSIDRNIQKVVPFMEAGDIVVDGSTDSVAEYARRAADMQEKGVQYITMGIAGSDTDARKGPAFLVSGPQEAYAAVEPLLTKVAAAVDEHPCVARVGEGSAASYAKMICDSIEIGECQLLAEAYDVMRHARLNNQEMADTFAEWNKTEQKSYLLGITSTILLKKDSDVDGCKPSDAFLVDRIQDQAPAKRSGVDTLAESVAERCDVSIVADAIYARYASIDKDARRKITNALKAPKFDWAHLDLQAVLQDQLHAYACARLVLIAAVFEKAPELGNLLLAEEVGKELAAQQAAWRRVCTLTVVAGITASTHMAALAYVDSYRCGRLPSALIQCLRDATMGEGFERLDKEKGQMFSCRWNK</sequence>
<protein>
    <recommendedName>
        <fullName evidence="3">phosphogluconate dehydrogenase (NADP(+)-dependent, decarboxylating)</fullName>
        <ecNumber evidence="3">1.1.1.44</ecNumber>
    </recommendedName>
</protein>
<dbReference type="Gene3D" id="1.10.1040.10">
    <property type="entry name" value="N-(1-d-carboxylethyl)-l-norvaline Dehydrogenase, domain 2"/>
    <property type="match status" value="2"/>
</dbReference>
<dbReference type="InterPro" id="IPR013328">
    <property type="entry name" value="6PGD_dom2"/>
</dbReference>